<dbReference type="Proteomes" id="UP000321436">
    <property type="component" value="Unassembled WGS sequence"/>
</dbReference>
<gene>
    <name evidence="2" type="ORF">CCY01nite_00840</name>
</gene>
<protein>
    <recommendedName>
        <fullName evidence="4">SdpI family protein</fullName>
    </recommendedName>
</protein>
<evidence type="ECO:0000256" key="1">
    <source>
        <dbReference type="SAM" id="Phobius"/>
    </source>
</evidence>
<comment type="caution">
    <text evidence="2">The sequence shown here is derived from an EMBL/GenBank/DDBJ whole genome shotgun (WGS) entry which is preliminary data.</text>
</comment>
<accession>A0A512RDX5</accession>
<keyword evidence="1" id="KW-0812">Transmembrane</keyword>
<dbReference type="Pfam" id="PF13630">
    <property type="entry name" value="SdpI"/>
    <property type="match status" value="1"/>
</dbReference>
<reference evidence="2 3" key="1">
    <citation type="submission" date="2019-07" db="EMBL/GenBank/DDBJ databases">
        <title>Whole genome shotgun sequence of Chitinophaga cymbidii NBRC 109752.</title>
        <authorList>
            <person name="Hosoyama A."/>
            <person name="Uohara A."/>
            <person name="Ohji S."/>
            <person name="Ichikawa N."/>
        </authorList>
    </citation>
    <scope>NUCLEOTIDE SEQUENCE [LARGE SCALE GENOMIC DNA]</scope>
    <source>
        <strain evidence="2 3">NBRC 109752</strain>
    </source>
</reference>
<sequence length="127" mass="14611">MTNILHSPFCNASLLAGLLFLFMGFMIRKFPPRSMKTWYGYRTFSSTINQQTWDEGNQYAAYVSRIMAYFLVPFGLICGFVFSTQSDVFMYVTISPVIFCALLLTGLTEWHLLQVFDEDGERRKGSV</sequence>
<keyword evidence="3" id="KW-1185">Reference proteome</keyword>
<keyword evidence="1" id="KW-0472">Membrane</keyword>
<feature type="transmembrane region" description="Helical" evidence="1">
    <location>
        <begin position="59"/>
        <end position="82"/>
    </location>
</feature>
<feature type="transmembrane region" description="Helical" evidence="1">
    <location>
        <begin position="6"/>
        <end position="27"/>
    </location>
</feature>
<evidence type="ECO:0008006" key="4">
    <source>
        <dbReference type="Google" id="ProtNLM"/>
    </source>
</evidence>
<name>A0A512RDX5_9BACT</name>
<dbReference type="InterPro" id="IPR025962">
    <property type="entry name" value="SdpI/YhfL"/>
</dbReference>
<dbReference type="EMBL" id="BKAU01000001">
    <property type="protein sequence ID" value="GEP93824.1"/>
    <property type="molecule type" value="Genomic_DNA"/>
</dbReference>
<feature type="transmembrane region" description="Helical" evidence="1">
    <location>
        <begin position="88"/>
        <end position="113"/>
    </location>
</feature>
<dbReference type="AlphaFoldDB" id="A0A512RDX5"/>
<proteinExistence type="predicted"/>
<organism evidence="2 3">
    <name type="scientific">Chitinophaga cymbidii</name>
    <dbReference type="NCBI Taxonomy" id="1096750"/>
    <lineage>
        <taxon>Bacteria</taxon>
        <taxon>Pseudomonadati</taxon>
        <taxon>Bacteroidota</taxon>
        <taxon>Chitinophagia</taxon>
        <taxon>Chitinophagales</taxon>
        <taxon>Chitinophagaceae</taxon>
        <taxon>Chitinophaga</taxon>
    </lineage>
</organism>
<evidence type="ECO:0000313" key="3">
    <source>
        <dbReference type="Proteomes" id="UP000321436"/>
    </source>
</evidence>
<evidence type="ECO:0000313" key="2">
    <source>
        <dbReference type="EMBL" id="GEP93824.1"/>
    </source>
</evidence>
<keyword evidence="1" id="KW-1133">Transmembrane helix</keyword>